<proteinExistence type="inferred from homology"/>
<keyword evidence="3" id="KW-0238">DNA-binding</keyword>
<dbReference type="PANTHER" id="PTHR30346">
    <property type="entry name" value="TRANSCRIPTIONAL DUAL REGULATOR HCAR-RELATED"/>
    <property type="match status" value="1"/>
</dbReference>
<dbReference type="RefSeq" id="WP_068999801.1">
    <property type="nucleotide sequence ID" value="NZ_MDTQ01000001.1"/>
</dbReference>
<dbReference type="InterPro" id="IPR000847">
    <property type="entry name" value="LysR_HTH_N"/>
</dbReference>
<dbReference type="AlphaFoldDB" id="A0A1E2VCV1"/>
<gene>
    <name evidence="6" type="ORF">BFW38_16065</name>
</gene>
<dbReference type="InterPro" id="IPR005119">
    <property type="entry name" value="LysR_subst-bd"/>
</dbReference>
<dbReference type="Pfam" id="PF00126">
    <property type="entry name" value="HTH_1"/>
    <property type="match status" value="1"/>
</dbReference>
<dbReference type="PANTHER" id="PTHR30346:SF0">
    <property type="entry name" value="HCA OPERON TRANSCRIPTIONAL ACTIVATOR HCAR"/>
    <property type="match status" value="1"/>
</dbReference>
<evidence type="ECO:0000256" key="4">
    <source>
        <dbReference type="ARBA" id="ARBA00023163"/>
    </source>
</evidence>
<keyword evidence="4" id="KW-0804">Transcription</keyword>
<dbReference type="GO" id="GO:0032993">
    <property type="term" value="C:protein-DNA complex"/>
    <property type="evidence" value="ECO:0007669"/>
    <property type="project" value="TreeGrafter"/>
</dbReference>
<dbReference type="InterPro" id="IPR036390">
    <property type="entry name" value="WH_DNA-bd_sf"/>
</dbReference>
<dbReference type="GO" id="GO:0003700">
    <property type="term" value="F:DNA-binding transcription factor activity"/>
    <property type="evidence" value="ECO:0007669"/>
    <property type="project" value="InterPro"/>
</dbReference>
<dbReference type="Gene3D" id="1.10.10.10">
    <property type="entry name" value="Winged helix-like DNA-binding domain superfamily/Winged helix DNA-binding domain"/>
    <property type="match status" value="1"/>
</dbReference>
<evidence type="ECO:0000313" key="7">
    <source>
        <dbReference type="Proteomes" id="UP000094291"/>
    </source>
</evidence>
<dbReference type="SUPFAM" id="SSF53850">
    <property type="entry name" value="Periplasmic binding protein-like II"/>
    <property type="match status" value="1"/>
</dbReference>
<evidence type="ECO:0000313" key="6">
    <source>
        <dbReference type="EMBL" id="ODC04817.1"/>
    </source>
</evidence>
<name>A0A1E2VCV1_9GAMM</name>
<comment type="similarity">
    <text evidence="1">Belongs to the LysR transcriptional regulatory family.</text>
</comment>
<dbReference type="Proteomes" id="UP000094291">
    <property type="component" value="Unassembled WGS sequence"/>
</dbReference>
<reference evidence="6 7" key="1">
    <citation type="submission" date="2016-08" db="EMBL/GenBank/DDBJ databases">
        <authorList>
            <person name="Seilhamer J.J."/>
        </authorList>
    </citation>
    <scope>NUCLEOTIDE SEQUENCE [LARGE SCALE GENOMIC DNA]</scope>
    <source>
        <strain evidence="6 7">PH27A</strain>
    </source>
</reference>
<dbReference type="SUPFAM" id="SSF46785">
    <property type="entry name" value="Winged helix' DNA-binding domain"/>
    <property type="match status" value="1"/>
</dbReference>
<evidence type="ECO:0000256" key="2">
    <source>
        <dbReference type="ARBA" id="ARBA00023015"/>
    </source>
</evidence>
<dbReference type="Gene3D" id="3.40.190.10">
    <property type="entry name" value="Periplasmic binding protein-like II"/>
    <property type="match status" value="2"/>
</dbReference>
<sequence length="294" mass="32635">MLDIKYYILIDAIARHGSLHAASAAIGLTQPAATHRIKEMERRLAVTLFEKRGRRLVLTPAGKRLLDTAREVIPLLIAAEKEAALLARDEMPALRWGVDAHDIVGAILHEAYSRGIHGIDIYRFSTQAKISALLDKQIDLALVNSPMVPKGIKSLLIHEDELKAVVPITHPLASRDSVCAEDIAQEPYLTFSAAREPGFEFDRFFNPQQHSPETIRIIESVHTLLGVIAAGQQGVSILSTWVVKASGLEDKITLVPLDGVRIPIDWHLAYLDNDIVNEHLPQLEKIFIKTLKNN</sequence>
<evidence type="ECO:0000259" key="5">
    <source>
        <dbReference type="PROSITE" id="PS50931"/>
    </source>
</evidence>
<dbReference type="InterPro" id="IPR036388">
    <property type="entry name" value="WH-like_DNA-bd_sf"/>
</dbReference>
<evidence type="ECO:0000256" key="1">
    <source>
        <dbReference type="ARBA" id="ARBA00009437"/>
    </source>
</evidence>
<evidence type="ECO:0000256" key="3">
    <source>
        <dbReference type="ARBA" id="ARBA00023125"/>
    </source>
</evidence>
<accession>A0A1E2VCV1</accession>
<dbReference type="PROSITE" id="PS50931">
    <property type="entry name" value="HTH_LYSR"/>
    <property type="match status" value="1"/>
</dbReference>
<keyword evidence="7" id="KW-1185">Reference proteome</keyword>
<dbReference type="CDD" id="cd08414">
    <property type="entry name" value="PBP2_LTTR_aromatics_like"/>
    <property type="match status" value="1"/>
</dbReference>
<protein>
    <recommendedName>
        <fullName evidence="5">HTH lysR-type domain-containing protein</fullName>
    </recommendedName>
</protein>
<dbReference type="EMBL" id="MDTQ01000001">
    <property type="protein sequence ID" value="ODC04817.1"/>
    <property type="molecule type" value="Genomic_DNA"/>
</dbReference>
<dbReference type="Pfam" id="PF03466">
    <property type="entry name" value="LysR_substrate"/>
    <property type="match status" value="1"/>
</dbReference>
<organism evidence="6 7">
    <name type="scientific">Terasakiispira papahanaumokuakeensis</name>
    <dbReference type="NCBI Taxonomy" id="197479"/>
    <lineage>
        <taxon>Bacteria</taxon>
        <taxon>Pseudomonadati</taxon>
        <taxon>Pseudomonadota</taxon>
        <taxon>Gammaproteobacteria</taxon>
        <taxon>Oceanospirillales</taxon>
        <taxon>Terasakiispira</taxon>
    </lineage>
</organism>
<comment type="caution">
    <text evidence="6">The sequence shown here is derived from an EMBL/GenBank/DDBJ whole genome shotgun (WGS) entry which is preliminary data.</text>
</comment>
<dbReference type="GO" id="GO:0003677">
    <property type="term" value="F:DNA binding"/>
    <property type="evidence" value="ECO:0007669"/>
    <property type="project" value="UniProtKB-KW"/>
</dbReference>
<dbReference type="STRING" id="197479.BFW38_16065"/>
<dbReference type="OrthoDB" id="9785745at2"/>
<keyword evidence="2" id="KW-0805">Transcription regulation</keyword>
<feature type="domain" description="HTH lysR-type" evidence="5">
    <location>
        <begin position="11"/>
        <end position="59"/>
    </location>
</feature>